<dbReference type="EMBL" id="CAEZUN010000035">
    <property type="protein sequence ID" value="CAB4597171.1"/>
    <property type="molecule type" value="Genomic_DNA"/>
</dbReference>
<keyword evidence="3 5" id="KW-1133">Transmembrane helix</keyword>
<evidence type="ECO:0000259" key="6">
    <source>
        <dbReference type="Pfam" id="PF01794"/>
    </source>
</evidence>
<gene>
    <name evidence="7" type="ORF">UFOPK1826_00412</name>
    <name evidence="8" type="ORF">UFOPK2292_00930</name>
    <name evidence="9" type="ORF">UFOPK3026_00850</name>
    <name evidence="10" type="ORF">UFOPK4020_00173</name>
    <name evidence="11" type="ORF">UFOPK4345_00299</name>
</gene>
<evidence type="ECO:0000256" key="3">
    <source>
        <dbReference type="ARBA" id="ARBA00022989"/>
    </source>
</evidence>
<feature type="domain" description="Ferric oxidoreductase" evidence="6">
    <location>
        <begin position="21"/>
        <end position="142"/>
    </location>
</feature>
<dbReference type="EMBL" id="CAFBOV010000019">
    <property type="protein sequence ID" value="CAB4989394.1"/>
    <property type="molecule type" value="Genomic_DNA"/>
</dbReference>
<keyword evidence="2 5" id="KW-0812">Transmembrane</keyword>
<dbReference type="EMBL" id="CAEZWU010000137">
    <property type="protein sequence ID" value="CAB4673396.1"/>
    <property type="molecule type" value="Genomic_DNA"/>
</dbReference>
<dbReference type="EMBL" id="CAFAAP010000120">
    <property type="protein sequence ID" value="CAB4806581.1"/>
    <property type="molecule type" value="Genomic_DNA"/>
</dbReference>
<protein>
    <submittedName>
        <fullName evidence="7">Unannotated protein</fullName>
    </submittedName>
</protein>
<evidence type="ECO:0000256" key="1">
    <source>
        <dbReference type="ARBA" id="ARBA00004141"/>
    </source>
</evidence>
<proteinExistence type="predicted"/>
<evidence type="ECO:0000256" key="5">
    <source>
        <dbReference type="SAM" id="Phobius"/>
    </source>
</evidence>
<feature type="transmembrane region" description="Helical" evidence="5">
    <location>
        <begin position="160"/>
        <end position="179"/>
    </location>
</feature>
<organism evidence="7">
    <name type="scientific">freshwater metagenome</name>
    <dbReference type="NCBI Taxonomy" id="449393"/>
    <lineage>
        <taxon>unclassified sequences</taxon>
        <taxon>metagenomes</taxon>
        <taxon>ecological metagenomes</taxon>
    </lineage>
</organism>
<feature type="transmembrane region" description="Helical" evidence="5">
    <location>
        <begin position="127"/>
        <end position="148"/>
    </location>
</feature>
<dbReference type="Pfam" id="PF01794">
    <property type="entry name" value="Ferric_reduct"/>
    <property type="match status" value="1"/>
</dbReference>
<evidence type="ECO:0000313" key="11">
    <source>
        <dbReference type="EMBL" id="CAB5060806.1"/>
    </source>
</evidence>
<feature type="transmembrane region" description="Helical" evidence="5">
    <location>
        <begin position="95"/>
        <end position="115"/>
    </location>
</feature>
<evidence type="ECO:0000313" key="9">
    <source>
        <dbReference type="EMBL" id="CAB4806581.1"/>
    </source>
</evidence>
<feature type="transmembrane region" description="Helical" evidence="5">
    <location>
        <begin position="12"/>
        <end position="37"/>
    </location>
</feature>
<reference evidence="7" key="1">
    <citation type="submission" date="2020-05" db="EMBL/GenBank/DDBJ databases">
        <authorList>
            <person name="Chiriac C."/>
            <person name="Salcher M."/>
            <person name="Ghai R."/>
            <person name="Kavagutti S V."/>
        </authorList>
    </citation>
    <scope>NUCLEOTIDE SEQUENCE</scope>
</reference>
<feature type="transmembrane region" description="Helical" evidence="5">
    <location>
        <begin position="58"/>
        <end position="75"/>
    </location>
</feature>
<evidence type="ECO:0000313" key="10">
    <source>
        <dbReference type="EMBL" id="CAB4989394.1"/>
    </source>
</evidence>
<accession>A0A6J6G7K7</accession>
<dbReference type="GO" id="GO:0016020">
    <property type="term" value="C:membrane"/>
    <property type="evidence" value="ECO:0007669"/>
    <property type="project" value="UniProtKB-SubCell"/>
</dbReference>
<sequence>MDQISAMTNPHFWWYLSRASGIVAWGLLTASVVWGVLLATRMLKPYDRPAWLLDLHRWLGFLTLLAVALHMAALFADSFVEFSVRDLLVPMSTTWRPWAVTSGILAMYLLVAVQLSSVVMRKIPKKVWRVIHLTSYLMFCLVTLHSFLAGSDRGKNLFNMFALAVILMTILATSIRVLYTRTPTRKVITES</sequence>
<dbReference type="EMBL" id="CAFBQV010000029">
    <property type="protein sequence ID" value="CAB5060806.1"/>
    <property type="molecule type" value="Genomic_DNA"/>
</dbReference>
<name>A0A6J6G7K7_9ZZZZ</name>
<evidence type="ECO:0000256" key="2">
    <source>
        <dbReference type="ARBA" id="ARBA00022692"/>
    </source>
</evidence>
<evidence type="ECO:0000313" key="8">
    <source>
        <dbReference type="EMBL" id="CAB4673396.1"/>
    </source>
</evidence>
<dbReference type="AlphaFoldDB" id="A0A6J6G7K7"/>
<evidence type="ECO:0000256" key="4">
    <source>
        <dbReference type="ARBA" id="ARBA00023136"/>
    </source>
</evidence>
<dbReference type="InterPro" id="IPR013130">
    <property type="entry name" value="Fe3_Rdtase_TM_dom"/>
</dbReference>
<keyword evidence="4 5" id="KW-0472">Membrane</keyword>
<evidence type="ECO:0000313" key="7">
    <source>
        <dbReference type="EMBL" id="CAB4597171.1"/>
    </source>
</evidence>
<comment type="subcellular location">
    <subcellularLocation>
        <location evidence="1">Membrane</location>
        <topology evidence="1">Multi-pass membrane protein</topology>
    </subcellularLocation>
</comment>